<reference evidence="2" key="1">
    <citation type="submission" date="2021-05" db="EMBL/GenBank/DDBJ databases">
        <authorList>
            <person name="Sun Q."/>
            <person name="Inoue M."/>
        </authorList>
    </citation>
    <scope>NUCLEOTIDE SEQUENCE</scope>
    <source>
        <strain evidence="2">VKM B-3255</strain>
    </source>
</reference>
<evidence type="ECO:0000256" key="1">
    <source>
        <dbReference type="SAM" id="Phobius"/>
    </source>
</evidence>
<feature type="transmembrane region" description="Helical" evidence="1">
    <location>
        <begin position="233"/>
        <end position="257"/>
    </location>
</feature>
<keyword evidence="1" id="KW-1133">Transmembrane helix</keyword>
<dbReference type="RefSeq" id="WP_213755795.1">
    <property type="nucleotide sequence ID" value="NZ_JAHCQH010000017.1"/>
</dbReference>
<dbReference type="Proteomes" id="UP001166585">
    <property type="component" value="Unassembled WGS sequence"/>
</dbReference>
<dbReference type="Pfam" id="PF09991">
    <property type="entry name" value="DUF2232"/>
    <property type="match status" value="1"/>
</dbReference>
<keyword evidence="1" id="KW-0812">Transmembrane</keyword>
<proteinExistence type="predicted"/>
<protein>
    <submittedName>
        <fullName evidence="2">DUF2232 domain-containing protein</fullName>
    </submittedName>
</protein>
<dbReference type="InterPro" id="IPR018710">
    <property type="entry name" value="DUF2232"/>
</dbReference>
<organism evidence="2 3">
    <name type="scientific">Ancylobacter radicis</name>
    <dbReference type="NCBI Taxonomy" id="2836179"/>
    <lineage>
        <taxon>Bacteria</taxon>
        <taxon>Pseudomonadati</taxon>
        <taxon>Pseudomonadota</taxon>
        <taxon>Alphaproteobacteria</taxon>
        <taxon>Hyphomicrobiales</taxon>
        <taxon>Xanthobacteraceae</taxon>
        <taxon>Ancylobacter</taxon>
    </lineage>
</organism>
<feature type="transmembrane region" description="Helical" evidence="1">
    <location>
        <begin position="6"/>
        <end position="33"/>
    </location>
</feature>
<evidence type="ECO:0000313" key="3">
    <source>
        <dbReference type="Proteomes" id="UP001166585"/>
    </source>
</evidence>
<feature type="transmembrane region" description="Helical" evidence="1">
    <location>
        <begin position="174"/>
        <end position="194"/>
    </location>
</feature>
<sequence>MVQLWLIAFGAGAASALLVATVASGSAIALPLFYLAPLPILIVGLGWSQVAALVAGSAAAVALALAFGLELMLAYVAGVGLPAYVLAYLALMARQDAPDGPLVWFPVGRIVLAAAVLGCLAVAALIPLVAGSIEDYQAALRTLFQAMLSADPATPADADTARLIDLLVTVMPPAAALITMVTQIGNLWIAAHVARMSGRLMRPWPDLAAITVPQGTVALLAGAFIGASLSSGFIGLVCELLGATLVMALAFIGLATLHWITRGAGGRTLVLGTVWIAALALGWPFALLAVLGAIETLFGIRRRFRRGGTGGPPAANEA</sequence>
<feature type="transmembrane region" description="Helical" evidence="1">
    <location>
        <begin position="269"/>
        <end position="294"/>
    </location>
</feature>
<feature type="transmembrane region" description="Helical" evidence="1">
    <location>
        <begin position="206"/>
        <end position="227"/>
    </location>
</feature>
<evidence type="ECO:0000313" key="2">
    <source>
        <dbReference type="EMBL" id="MBS9477956.1"/>
    </source>
</evidence>
<comment type="caution">
    <text evidence="2">The sequence shown here is derived from an EMBL/GenBank/DDBJ whole genome shotgun (WGS) entry which is preliminary data.</text>
</comment>
<feature type="transmembrane region" description="Helical" evidence="1">
    <location>
        <begin position="103"/>
        <end position="126"/>
    </location>
</feature>
<keyword evidence="1" id="KW-0472">Membrane</keyword>
<name>A0ABS5R8F9_9HYPH</name>
<accession>A0ABS5R8F9</accession>
<feature type="transmembrane region" description="Helical" evidence="1">
    <location>
        <begin position="72"/>
        <end position="91"/>
    </location>
</feature>
<gene>
    <name evidence="2" type="ORF">KIP89_12650</name>
</gene>
<keyword evidence="3" id="KW-1185">Reference proteome</keyword>
<dbReference type="EMBL" id="JAHCQH010000017">
    <property type="protein sequence ID" value="MBS9477956.1"/>
    <property type="molecule type" value="Genomic_DNA"/>
</dbReference>
<feature type="transmembrane region" description="Helical" evidence="1">
    <location>
        <begin position="40"/>
        <end position="66"/>
    </location>
</feature>